<evidence type="ECO:0000256" key="6">
    <source>
        <dbReference type="ARBA" id="ARBA00023136"/>
    </source>
</evidence>
<evidence type="ECO:0000256" key="1">
    <source>
        <dbReference type="ARBA" id="ARBA00004141"/>
    </source>
</evidence>
<feature type="transmembrane region" description="Helical" evidence="13">
    <location>
        <begin position="145"/>
        <end position="169"/>
    </location>
</feature>
<evidence type="ECO:0000256" key="7">
    <source>
        <dbReference type="ARBA" id="ARBA00025034"/>
    </source>
</evidence>
<name>A0ABW2P2S5_9ACTN</name>
<keyword evidence="4 12" id="KW-0812">Transmembrane</keyword>
<organism evidence="15 16">
    <name type="scientific">Sphaerisporangium rhizosphaerae</name>
    <dbReference type="NCBI Taxonomy" id="2269375"/>
    <lineage>
        <taxon>Bacteria</taxon>
        <taxon>Bacillati</taxon>
        <taxon>Actinomycetota</taxon>
        <taxon>Actinomycetes</taxon>
        <taxon>Streptosporangiales</taxon>
        <taxon>Streptosporangiaceae</taxon>
        <taxon>Sphaerisporangium</taxon>
    </lineage>
</organism>
<comment type="subunit">
    <text evidence="8">Interacts with the Sec translocase complex via SecD. Specifically interacts with transmembrane segments of nascent integral membrane proteins during membrane integration.</text>
</comment>
<evidence type="ECO:0000256" key="11">
    <source>
        <dbReference type="ARBA" id="ARBA00033342"/>
    </source>
</evidence>
<evidence type="ECO:0000256" key="5">
    <source>
        <dbReference type="ARBA" id="ARBA00022989"/>
    </source>
</evidence>
<evidence type="ECO:0000256" key="8">
    <source>
        <dbReference type="ARBA" id="ARBA00026028"/>
    </source>
</evidence>
<dbReference type="Pfam" id="PF02096">
    <property type="entry name" value="60KD_IMP"/>
    <property type="match status" value="1"/>
</dbReference>
<dbReference type="Proteomes" id="UP001596496">
    <property type="component" value="Unassembled WGS sequence"/>
</dbReference>
<dbReference type="PANTHER" id="PTHR12428:SF65">
    <property type="entry name" value="CYTOCHROME C OXIDASE ASSEMBLY PROTEIN COX18, MITOCHONDRIAL"/>
    <property type="match status" value="1"/>
</dbReference>
<evidence type="ECO:0000256" key="12">
    <source>
        <dbReference type="RuleBase" id="RU003945"/>
    </source>
</evidence>
<dbReference type="InterPro" id="IPR028055">
    <property type="entry name" value="YidC/Oxa/ALB_C"/>
</dbReference>
<evidence type="ECO:0000259" key="14">
    <source>
        <dbReference type="Pfam" id="PF02096"/>
    </source>
</evidence>
<sequence length="222" mass="23604">MLSLLDTLIDFAYRLIGAVGSFTGPVAAIVLCTIAVRLLLLPLSVRQATAHKARLRLAPQVAKLRERFARDPERLVRETSKLYAAEGTSMFAGLLPGLAQAPFFMVVYRVFVSATIAGHANLLLAQSALGVPLGEHFAAALASGGLFSAPVLVFAGLFALLAVVAWLTWRRMDDTVAPRALRLLPFGTIAAAAVLPLAAGLYLLVSTAWTAAERAVLYPRPA</sequence>
<evidence type="ECO:0000313" key="16">
    <source>
        <dbReference type="Proteomes" id="UP001596496"/>
    </source>
</evidence>
<evidence type="ECO:0000256" key="2">
    <source>
        <dbReference type="ARBA" id="ARBA00010527"/>
    </source>
</evidence>
<keyword evidence="5 13" id="KW-1133">Transmembrane helix</keyword>
<evidence type="ECO:0000256" key="3">
    <source>
        <dbReference type="ARBA" id="ARBA00015325"/>
    </source>
</evidence>
<evidence type="ECO:0000313" key="15">
    <source>
        <dbReference type="EMBL" id="MFC7383921.1"/>
    </source>
</evidence>
<feature type="transmembrane region" description="Helical" evidence="13">
    <location>
        <begin position="12"/>
        <end position="40"/>
    </location>
</feature>
<evidence type="ECO:0000256" key="10">
    <source>
        <dbReference type="ARBA" id="ARBA00033245"/>
    </source>
</evidence>
<comment type="subcellular location">
    <subcellularLocation>
        <location evidence="1 12">Membrane</location>
        <topology evidence="1 12">Multi-pass membrane protein</topology>
    </subcellularLocation>
</comment>
<feature type="transmembrane region" description="Helical" evidence="13">
    <location>
        <begin position="181"/>
        <end position="205"/>
    </location>
</feature>
<dbReference type="NCBIfam" id="TIGR03592">
    <property type="entry name" value="yidC_oxa1_cterm"/>
    <property type="match status" value="1"/>
</dbReference>
<comment type="caution">
    <text evidence="15">The sequence shown here is derived from an EMBL/GenBank/DDBJ whole genome shotgun (WGS) entry which is preliminary data.</text>
</comment>
<accession>A0ABW2P2S5</accession>
<keyword evidence="6 13" id="KW-0472">Membrane</keyword>
<evidence type="ECO:0000256" key="4">
    <source>
        <dbReference type="ARBA" id="ARBA00022692"/>
    </source>
</evidence>
<protein>
    <recommendedName>
        <fullName evidence="3">Membrane protein insertase YidC</fullName>
    </recommendedName>
    <alternativeName>
        <fullName evidence="11">Foldase YidC</fullName>
    </alternativeName>
    <alternativeName>
        <fullName evidence="10">Membrane integrase YidC</fullName>
    </alternativeName>
    <alternativeName>
        <fullName evidence="9">Membrane protein YidC</fullName>
    </alternativeName>
</protein>
<gene>
    <name evidence="15" type="ORF">ACFQSB_17000</name>
</gene>
<feature type="domain" description="Membrane insertase YidC/Oxa/ALB C-terminal" evidence="14">
    <location>
        <begin position="27"/>
        <end position="217"/>
    </location>
</feature>
<dbReference type="PANTHER" id="PTHR12428">
    <property type="entry name" value="OXA1"/>
    <property type="match status" value="1"/>
</dbReference>
<dbReference type="EMBL" id="JBHTCG010000010">
    <property type="protein sequence ID" value="MFC7383921.1"/>
    <property type="molecule type" value="Genomic_DNA"/>
</dbReference>
<keyword evidence="16" id="KW-1185">Reference proteome</keyword>
<reference evidence="16" key="1">
    <citation type="journal article" date="2019" name="Int. J. Syst. Evol. Microbiol.">
        <title>The Global Catalogue of Microorganisms (GCM) 10K type strain sequencing project: providing services to taxonomists for standard genome sequencing and annotation.</title>
        <authorList>
            <consortium name="The Broad Institute Genomics Platform"/>
            <consortium name="The Broad Institute Genome Sequencing Center for Infectious Disease"/>
            <person name="Wu L."/>
            <person name="Ma J."/>
        </authorList>
    </citation>
    <scope>NUCLEOTIDE SEQUENCE [LARGE SCALE GENOMIC DNA]</scope>
    <source>
        <strain evidence="16">CECT 7649</strain>
    </source>
</reference>
<evidence type="ECO:0000256" key="13">
    <source>
        <dbReference type="SAM" id="Phobius"/>
    </source>
</evidence>
<proteinExistence type="inferred from homology"/>
<evidence type="ECO:0000256" key="9">
    <source>
        <dbReference type="ARBA" id="ARBA00031538"/>
    </source>
</evidence>
<comment type="function">
    <text evidence="7">Required for the insertion and/or proper folding and/or complex formation of integral membrane proteins into the membrane. Involved in integration of membrane proteins that insert both dependently and independently of the Sec translocase complex, as well as at least some lipoproteins. Aids folding of multispanning membrane proteins.</text>
</comment>
<dbReference type="InterPro" id="IPR001708">
    <property type="entry name" value="YidC/ALB3/OXA1/COX18"/>
</dbReference>
<comment type="similarity">
    <text evidence="2">Belongs to the OXA1/ALB3/YidC family. Type 1 subfamily.</text>
</comment>
<dbReference type="RefSeq" id="WP_380827506.1">
    <property type="nucleotide sequence ID" value="NZ_JBHTCG010000010.1"/>
</dbReference>